<reference evidence="2 3" key="1">
    <citation type="submission" date="2018-09" db="EMBL/GenBank/DDBJ databases">
        <authorList>
            <person name="Grouzdev D.S."/>
            <person name="Krutkina M.S."/>
        </authorList>
    </citation>
    <scope>NUCLEOTIDE SEQUENCE [LARGE SCALE GENOMIC DNA]</scope>
    <source>
        <strain evidence="2 3">RmlP001</strain>
    </source>
</reference>
<protein>
    <submittedName>
        <fullName evidence="2">Uncharacterized protein</fullName>
    </submittedName>
</protein>
<name>A0A4Q2RKL6_9HYPH</name>
<organism evidence="2 3">
    <name type="scientific">Lichenibacterium ramalinae</name>
    <dbReference type="NCBI Taxonomy" id="2316527"/>
    <lineage>
        <taxon>Bacteria</taxon>
        <taxon>Pseudomonadati</taxon>
        <taxon>Pseudomonadota</taxon>
        <taxon>Alphaproteobacteria</taxon>
        <taxon>Hyphomicrobiales</taxon>
        <taxon>Lichenihabitantaceae</taxon>
        <taxon>Lichenibacterium</taxon>
    </lineage>
</organism>
<dbReference type="Proteomes" id="UP000289411">
    <property type="component" value="Unassembled WGS sequence"/>
</dbReference>
<feature type="compositionally biased region" description="Basic and acidic residues" evidence="1">
    <location>
        <begin position="152"/>
        <end position="162"/>
    </location>
</feature>
<evidence type="ECO:0000313" key="3">
    <source>
        <dbReference type="Proteomes" id="UP000289411"/>
    </source>
</evidence>
<sequence length="483" mass="53848">MTVTIEPQSDSDHSLAEVVKPRAIYAALNSRPVTEEAQALVDAVVAQVLAHEHLSGKHKRHGPNADTHRRLTGAFLSDLLRALGSHKADGWVFRSMMTATFSGSGDASHRRFTGLTEAMEGAGLLDVRKARAWGGSRFPVVREDGTDEDHEHDDGAEQERSATKFRATTTLRDLIAAHGLDLSEARVHFLQALPENPIVLRGASTSTNGRKVKGAKLDAMKMPGLAHLRDGLAVHEDALRRLNTFLDGFTFEGGVHRGYRRVFNLADDSGFAFDKGGRLYSQGEDAYQTMSKGKRRQMLINGDEVVEMDIRASFLSVLHGLNGLPFDARQDPYELDTLPAMMVGEHDMRRWAVKAWTVATLGYTQHFTKWPDRPREDFLKLTGRQLQAVYPIGAVKKKMTEKFPILGRWGDLKENWADLMAKEASAMFDTMTELMVQHGIPSLTVHDSLIVRRKDLEVAQAALERHYAAHCHILPYIPPVYVE</sequence>
<proteinExistence type="predicted"/>
<dbReference type="AlphaFoldDB" id="A0A4Q2RKL6"/>
<feature type="region of interest" description="Disordered" evidence="1">
    <location>
        <begin position="141"/>
        <end position="162"/>
    </location>
</feature>
<reference evidence="2 3" key="2">
    <citation type="submission" date="2019-02" db="EMBL/GenBank/DDBJ databases">
        <title>'Lichenibacterium ramalinii' gen. nov. sp. nov., 'Lichenibacterium minor' gen. nov. sp. nov.</title>
        <authorList>
            <person name="Pankratov T."/>
        </authorList>
    </citation>
    <scope>NUCLEOTIDE SEQUENCE [LARGE SCALE GENOMIC DNA]</scope>
    <source>
        <strain evidence="2 3">RmlP001</strain>
    </source>
</reference>
<accession>A0A4Q2RKL6</accession>
<dbReference type="EMBL" id="QYBC01000002">
    <property type="protein sequence ID" value="RYB07119.1"/>
    <property type="molecule type" value="Genomic_DNA"/>
</dbReference>
<comment type="caution">
    <text evidence="2">The sequence shown here is derived from an EMBL/GenBank/DDBJ whole genome shotgun (WGS) entry which is preliminary data.</text>
</comment>
<dbReference type="OrthoDB" id="7059994at2"/>
<keyword evidence="3" id="KW-1185">Reference proteome</keyword>
<evidence type="ECO:0000256" key="1">
    <source>
        <dbReference type="SAM" id="MobiDB-lite"/>
    </source>
</evidence>
<gene>
    <name evidence="2" type="ORF">D3272_03335</name>
</gene>
<evidence type="ECO:0000313" key="2">
    <source>
        <dbReference type="EMBL" id="RYB07119.1"/>
    </source>
</evidence>
<dbReference type="RefSeq" id="WP_129217677.1">
    <property type="nucleotide sequence ID" value="NZ_QYBC01000002.1"/>
</dbReference>